<dbReference type="PANTHER" id="PTHR33360">
    <property type="entry name" value="TRANSPOSASE FOR INSERTION SEQUENCE ELEMENT IS200"/>
    <property type="match status" value="1"/>
</dbReference>
<proteinExistence type="predicted"/>
<dbReference type="PANTHER" id="PTHR33360:SF2">
    <property type="entry name" value="TRANSPOSASE FOR INSERTION SEQUENCE ELEMENT IS200"/>
    <property type="match status" value="1"/>
</dbReference>
<dbReference type="NCBIfam" id="NF033573">
    <property type="entry name" value="transpos_IS200"/>
    <property type="match status" value="1"/>
</dbReference>
<feature type="domain" description="Transposase IS200-like" evidence="1">
    <location>
        <begin position="14"/>
        <end position="134"/>
    </location>
</feature>
<dbReference type="AlphaFoldDB" id="A0A1H4YT07"/>
<protein>
    <submittedName>
        <fullName evidence="2">Putative transposase</fullName>
    </submittedName>
</protein>
<dbReference type="Gene3D" id="3.30.70.1290">
    <property type="entry name" value="Transposase IS200-like"/>
    <property type="match status" value="1"/>
</dbReference>
<evidence type="ECO:0000259" key="1">
    <source>
        <dbReference type="SMART" id="SM01321"/>
    </source>
</evidence>
<dbReference type="GO" id="GO:0006313">
    <property type="term" value="P:DNA transposition"/>
    <property type="evidence" value="ECO:0007669"/>
    <property type="project" value="InterPro"/>
</dbReference>
<accession>A0A1H4YT07</accession>
<dbReference type="SUPFAM" id="SSF143422">
    <property type="entry name" value="Transposase IS200-like"/>
    <property type="match status" value="1"/>
</dbReference>
<dbReference type="EMBL" id="FNSV01000005">
    <property type="protein sequence ID" value="SED20795.1"/>
    <property type="molecule type" value="Genomic_DNA"/>
</dbReference>
<dbReference type="GO" id="GO:0003677">
    <property type="term" value="F:DNA binding"/>
    <property type="evidence" value="ECO:0007669"/>
    <property type="project" value="InterPro"/>
</dbReference>
<keyword evidence="3" id="KW-1185">Reference proteome</keyword>
<sequence>MVSEPEYRRGRSVFAALHVHLVFVTKYRKGALTDEMLTTCEQVMRSVCDDFGSRLVEFDGEGDHVHLLIDYPPTIQVSKLVNSLKGVSARRLRDQYREWVNRHSMNGHLWSPSYFAASCGGAPISIIRQYIEQQRRPPRAPGRPKSMRSHEN</sequence>
<organism evidence="2 3">
    <name type="scientific">Rhodococcus koreensis</name>
    <dbReference type="NCBI Taxonomy" id="99653"/>
    <lineage>
        <taxon>Bacteria</taxon>
        <taxon>Bacillati</taxon>
        <taxon>Actinomycetota</taxon>
        <taxon>Actinomycetes</taxon>
        <taxon>Mycobacteriales</taxon>
        <taxon>Nocardiaceae</taxon>
        <taxon>Rhodococcus</taxon>
    </lineage>
</organism>
<dbReference type="OrthoDB" id="9798161at2"/>
<gene>
    <name evidence="2" type="ORF">SAMN04490239_7284</name>
</gene>
<evidence type="ECO:0000313" key="2">
    <source>
        <dbReference type="EMBL" id="SED20795.1"/>
    </source>
</evidence>
<name>A0A1H4YT07_9NOCA</name>
<dbReference type="SMART" id="SM01321">
    <property type="entry name" value="Y1_Tnp"/>
    <property type="match status" value="1"/>
</dbReference>
<dbReference type="GO" id="GO:0004803">
    <property type="term" value="F:transposase activity"/>
    <property type="evidence" value="ECO:0007669"/>
    <property type="project" value="InterPro"/>
</dbReference>
<dbReference type="Proteomes" id="UP000183561">
    <property type="component" value="Unassembled WGS sequence"/>
</dbReference>
<reference evidence="3" key="1">
    <citation type="submission" date="2016-10" db="EMBL/GenBank/DDBJ databases">
        <authorList>
            <person name="Varghese N."/>
            <person name="Submissions S."/>
        </authorList>
    </citation>
    <scope>NUCLEOTIDE SEQUENCE [LARGE SCALE GENOMIC DNA]</scope>
    <source>
        <strain evidence="3">DSM 44498</strain>
    </source>
</reference>
<dbReference type="InterPro" id="IPR002686">
    <property type="entry name" value="Transposase_17"/>
</dbReference>
<evidence type="ECO:0000313" key="3">
    <source>
        <dbReference type="Proteomes" id="UP000183561"/>
    </source>
</evidence>
<dbReference type="Pfam" id="PF01797">
    <property type="entry name" value="Y1_Tnp"/>
    <property type="match status" value="1"/>
</dbReference>
<dbReference type="RefSeq" id="WP_074933905.1">
    <property type="nucleotide sequence ID" value="NZ_FNSV01000005.1"/>
</dbReference>
<dbReference type="InterPro" id="IPR036515">
    <property type="entry name" value="Transposase_17_sf"/>
</dbReference>